<keyword evidence="2" id="KW-0808">Transferase</keyword>
<dbReference type="Proteomes" id="UP001434337">
    <property type="component" value="Chromosome"/>
</dbReference>
<evidence type="ECO:0000256" key="3">
    <source>
        <dbReference type="ARBA" id="ARBA00022691"/>
    </source>
</evidence>
<evidence type="ECO:0000259" key="4">
    <source>
        <dbReference type="Pfam" id="PF13649"/>
    </source>
</evidence>
<evidence type="ECO:0000313" key="5">
    <source>
        <dbReference type="EMBL" id="WZW97851.1"/>
    </source>
</evidence>
<accession>A0ABZ3C5E1</accession>
<dbReference type="PANTHER" id="PTHR43464">
    <property type="entry name" value="METHYLTRANSFERASE"/>
    <property type="match status" value="1"/>
</dbReference>
<sequence>MPDAIFDHPRVAAVYDALDPDRSDLDVYAAMVEEFGAASVLDIGCGTGTLATLLAARGVRVRAVDPAGASLDVARTKPHADAVTWVHGTALDALPVQVDLAFMTANVAQVFVGDGAWRDALTAVRAALVPGGRLVFESRDPDVRAWERWTPERTRQVVDVPGEGRVEEWIEVTGVGDRTVTFSSPTVFHRDGVRVESTSTLVFRTRAELTRSLEEVGFVVDEVRDAPDRPGAEFVFVARKTSDAGDADSVRRLRRRRDAAELFADLDPWGLIEGGAPRDEYSPEVDALLDLERPVTPDEVQATFTRMAQPVDMVDAFGLADAFNAVLARHP</sequence>
<gene>
    <name evidence="5" type="ORF">PCC79_13235</name>
</gene>
<dbReference type="GO" id="GO:0008168">
    <property type="term" value="F:methyltransferase activity"/>
    <property type="evidence" value="ECO:0007669"/>
    <property type="project" value="UniProtKB-KW"/>
</dbReference>
<protein>
    <submittedName>
        <fullName evidence="5">Methyltransferase domain-containing protein</fullName>
    </submittedName>
</protein>
<dbReference type="InterPro" id="IPR041698">
    <property type="entry name" value="Methyltransf_25"/>
</dbReference>
<keyword evidence="1 5" id="KW-0489">Methyltransferase</keyword>
<dbReference type="EMBL" id="CP115965">
    <property type="protein sequence ID" value="WZW97851.1"/>
    <property type="molecule type" value="Genomic_DNA"/>
</dbReference>
<evidence type="ECO:0000256" key="2">
    <source>
        <dbReference type="ARBA" id="ARBA00022679"/>
    </source>
</evidence>
<feature type="domain" description="Methyltransferase" evidence="4">
    <location>
        <begin position="40"/>
        <end position="132"/>
    </location>
</feature>
<dbReference type="GO" id="GO:0032259">
    <property type="term" value="P:methylation"/>
    <property type="evidence" value="ECO:0007669"/>
    <property type="project" value="UniProtKB-KW"/>
</dbReference>
<dbReference type="Pfam" id="PF13649">
    <property type="entry name" value="Methyltransf_25"/>
    <property type="match status" value="1"/>
</dbReference>
<dbReference type="SUPFAM" id="SSF53335">
    <property type="entry name" value="S-adenosyl-L-methionine-dependent methyltransferases"/>
    <property type="match status" value="1"/>
</dbReference>
<dbReference type="PANTHER" id="PTHR43464:SF19">
    <property type="entry name" value="UBIQUINONE BIOSYNTHESIS O-METHYLTRANSFERASE, MITOCHONDRIAL"/>
    <property type="match status" value="1"/>
</dbReference>
<dbReference type="RefSeq" id="WP_232548425.1">
    <property type="nucleotide sequence ID" value="NZ_CP115965.1"/>
</dbReference>
<organism evidence="5 6">
    <name type="scientific">Propioniciclava soli</name>
    <dbReference type="NCBI Taxonomy" id="2775081"/>
    <lineage>
        <taxon>Bacteria</taxon>
        <taxon>Bacillati</taxon>
        <taxon>Actinomycetota</taxon>
        <taxon>Actinomycetes</taxon>
        <taxon>Propionibacteriales</taxon>
        <taxon>Propionibacteriaceae</taxon>
        <taxon>Propioniciclava</taxon>
    </lineage>
</organism>
<name>A0ABZ3C5E1_9ACTN</name>
<evidence type="ECO:0000313" key="6">
    <source>
        <dbReference type="Proteomes" id="UP001434337"/>
    </source>
</evidence>
<evidence type="ECO:0000256" key="1">
    <source>
        <dbReference type="ARBA" id="ARBA00022603"/>
    </source>
</evidence>
<dbReference type="CDD" id="cd02440">
    <property type="entry name" value="AdoMet_MTases"/>
    <property type="match status" value="1"/>
</dbReference>
<proteinExistence type="predicted"/>
<dbReference type="InterPro" id="IPR029063">
    <property type="entry name" value="SAM-dependent_MTases_sf"/>
</dbReference>
<keyword evidence="3" id="KW-0949">S-adenosyl-L-methionine</keyword>
<reference evidence="5 6" key="1">
    <citation type="journal article" date="2023" name="Environ Microbiome">
        <title>A coral-associated actinobacterium mitigates coral bleaching under heat stress.</title>
        <authorList>
            <person name="Li J."/>
            <person name="Zou Y."/>
            <person name="Li Q."/>
            <person name="Zhang J."/>
            <person name="Bourne D.G."/>
            <person name="Lyu Y."/>
            <person name="Liu C."/>
            <person name="Zhang S."/>
        </authorList>
    </citation>
    <scope>NUCLEOTIDE SEQUENCE [LARGE SCALE GENOMIC DNA]</scope>
    <source>
        <strain evidence="5 6">SCSIO 13291</strain>
    </source>
</reference>
<dbReference type="Gene3D" id="3.40.50.150">
    <property type="entry name" value="Vaccinia Virus protein VP39"/>
    <property type="match status" value="1"/>
</dbReference>
<keyword evidence="6" id="KW-1185">Reference proteome</keyword>